<dbReference type="OrthoDB" id="428577at2759"/>
<feature type="region of interest" description="Disordered" evidence="1">
    <location>
        <begin position="376"/>
        <end position="404"/>
    </location>
</feature>
<dbReference type="InterPro" id="IPR052146">
    <property type="entry name" value="HOT1"/>
</dbReference>
<dbReference type="GeneID" id="28724069"/>
<dbReference type="AlphaFoldDB" id="A0A109UZ35"/>
<feature type="compositionally biased region" description="Polar residues" evidence="1">
    <location>
        <begin position="574"/>
        <end position="595"/>
    </location>
</feature>
<feature type="region of interest" description="Disordered" evidence="1">
    <location>
        <begin position="558"/>
        <end position="595"/>
    </location>
</feature>
<organism evidence="3 4">
    <name type="scientific">Eremothecium sinecaudum</name>
    <dbReference type="NCBI Taxonomy" id="45286"/>
    <lineage>
        <taxon>Eukaryota</taxon>
        <taxon>Fungi</taxon>
        <taxon>Dikarya</taxon>
        <taxon>Ascomycota</taxon>
        <taxon>Saccharomycotina</taxon>
        <taxon>Saccharomycetes</taxon>
        <taxon>Saccharomycetales</taxon>
        <taxon>Saccharomycetaceae</taxon>
        <taxon>Eremothecium</taxon>
    </lineage>
</organism>
<protein>
    <submittedName>
        <fullName evidence="3">HDR063Cp</fullName>
    </submittedName>
</protein>
<dbReference type="InterPro" id="IPR038279">
    <property type="entry name" value="Ndc10_dom2_sf"/>
</dbReference>
<feature type="compositionally biased region" description="Polar residues" evidence="1">
    <location>
        <begin position="395"/>
        <end position="404"/>
    </location>
</feature>
<dbReference type="RefSeq" id="XP_017987801.1">
    <property type="nucleotide sequence ID" value="XM_018132312.1"/>
</dbReference>
<dbReference type="Pfam" id="PF12550">
    <property type="entry name" value="GCR1_C"/>
    <property type="match status" value="1"/>
</dbReference>
<feature type="domain" description="Transcription activator GCR1-like" evidence="2">
    <location>
        <begin position="598"/>
        <end position="689"/>
    </location>
</feature>
<dbReference type="GO" id="GO:0000978">
    <property type="term" value="F:RNA polymerase II cis-regulatory region sequence-specific DNA binding"/>
    <property type="evidence" value="ECO:0007669"/>
    <property type="project" value="TreeGrafter"/>
</dbReference>
<dbReference type="PANTHER" id="PTHR37784:SF1">
    <property type="entry name" value="GLYCOLYTIC GENES TRANSCRIPTIONAL ACTIVATOR GCR1"/>
    <property type="match status" value="1"/>
</dbReference>
<evidence type="ECO:0000313" key="3">
    <source>
        <dbReference type="EMBL" id="AMD20805.1"/>
    </source>
</evidence>
<accession>A0A109UZ35</accession>
<name>A0A109UZ35_9SACH</name>
<dbReference type="Proteomes" id="UP000243052">
    <property type="component" value="Chromosome iv"/>
</dbReference>
<reference evidence="3 4" key="1">
    <citation type="submission" date="2016-01" db="EMBL/GenBank/DDBJ databases">
        <title>Genome sequence of the yeast Holleya sinecauda.</title>
        <authorList>
            <person name="Dietrich F.S."/>
        </authorList>
    </citation>
    <scope>NUCLEOTIDE SEQUENCE [LARGE SCALE GENOMIC DNA]</scope>
    <source>
        <strain evidence="3 4">ATCC 58844</strain>
    </source>
</reference>
<proteinExistence type="predicted"/>
<feature type="region of interest" description="Disordered" evidence="1">
    <location>
        <begin position="442"/>
        <end position="468"/>
    </location>
</feature>
<sequence>MDSNILNDWFADPMLNGTSTGTTPAVGTVDASSSSMLKSIGVAMGNHSSSPKSNPTITTQDAASELNSLGRKVPFDIQTIVIFILQHCFRVNDEEIAAKFTISDIILDQTYPQALTLRTLRADSSYYRYFSTVTREREILSCPIFYLSVYFYLMWDELCDQDMKSADLCKVPLLKKNASYQLDSKSLFYKSNLQSHLKYTDIARTTVVLPDSLRRTVYPWLAQLKEDIDKSNATHYRLYSILELFEYLEECLIQDMAYLECTSQLPQVQDLIRRNNTNLFGSTAYLTYRSQLQSRFIGGEDKDALYNSLLEKMEEKFMHIGNKVSQHNLRLNQEIISLKNELNNMNSMIYQVLQFQRQLLKGPTSPFLPVPPNIDHRPMSSSDLSGNDGKMNALSPKSATTNSGVATGQATALLDRNLINSLTSNEHNVPLAPLNSLPLLPHGNFGGHKKNSLPKRTESRENSTGKFKRFKYDNKAPESLASASNSIGSPLESLMPRTVTSPRIPVSSLTTSVAQQVKPGNICTTDQLPQLSRLLHEPKASVNSPANNSALAAQIHQSDIDGIENPKDSEIGDTRSSTCNTKESNTGSKSGNSDSIKYKLSRENKTVWDLYTEWYTGLNGKPSIKSLIEKYGWRRWKVSEDSHFFPTRRIIMNYIEKECDRGTTLGRYPYDMDRKEVRKMVVKDLENFRVNNGLSLNSISLYFRNLTRENREICIYDNFADWSLLVLPEEEKNVYCKRKHGSL</sequence>
<dbReference type="InterPro" id="IPR022210">
    <property type="entry name" value="TF_GCR1-like"/>
</dbReference>
<dbReference type="PANTHER" id="PTHR37784">
    <property type="entry name" value="PROTEIN MSN1"/>
    <property type="match status" value="1"/>
</dbReference>
<dbReference type="STRING" id="45286.A0A109UZ35"/>
<gene>
    <name evidence="3" type="ORF">AW171_hschr42722</name>
</gene>
<dbReference type="Gene3D" id="1.10.443.20">
    <property type="entry name" value="Centromere DNA-binding protein complex CBF3 subunit, domain 2"/>
    <property type="match status" value="1"/>
</dbReference>
<evidence type="ECO:0000259" key="2">
    <source>
        <dbReference type="Pfam" id="PF12550"/>
    </source>
</evidence>
<dbReference type="GO" id="GO:0060963">
    <property type="term" value="P:positive regulation of ribosomal protein gene transcription by RNA polymerase II"/>
    <property type="evidence" value="ECO:0007669"/>
    <property type="project" value="TreeGrafter"/>
</dbReference>
<keyword evidence="4" id="KW-1185">Reference proteome</keyword>
<feature type="compositionally biased region" description="Basic and acidic residues" evidence="1">
    <location>
        <begin position="564"/>
        <end position="573"/>
    </location>
</feature>
<evidence type="ECO:0000256" key="1">
    <source>
        <dbReference type="SAM" id="MobiDB-lite"/>
    </source>
</evidence>
<dbReference type="GO" id="GO:0000981">
    <property type="term" value="F:DNA-binding transcription factor activity, RNA polymerase II-specific"/>
    <property type="evidence" value="ECO:0007669"/>
    <property type="project" value="TreeGrafter"/>
</dbReference>
<evidence type="ECO:0000313" key="4">
    <source>
        <dbReference type="Proteomes" id="UP000243052"/>
    </source>
</evidence>
<dbReference type="EMBL" id="CP014244">
    <property type="protein sequence ID" value="AMD20805.1"/>
    <property type="molecule type" value="Genomic_DNA"/>
</dbReference>